<gene>
    <name evidence="4" type="ORF">ECRASSUSDP1_LOCUS10675</name>
</gene>
<dbReference type="SUPFAM" id="SSF53955">
    <property type="entry name" value="Lysozyme-like"/>
    <property type="match status" value="1"/>
</dbReference>
<dbReference type="PANTHER" id="PTHR37406:SF1">
    <property type="entry name" value="T4-TYPE LYSOZYME 1-RELATED"/>
    <property type="match status" value="1"/>
</dbReference>
<dbReference type="GO" id="GO:0016998">
    <property type="term" value="P:cell wall macromolecule catabolic process"/>
    <property type="evidence" value="ECO:0007669"/>
    <property type="project" value="InterPro"/>
</dbReference>
<dbReference type="GO" id="GO:0009253">
    <property type="term" value="P:peptidoglycan catabolic process"/>
    <property type="evidence" value="ECO:0007669"/>
    <property type="project" value="InterPro"/>
</dbReference>
<name>A0AAD1UK87_EUPCR</name>
<evidence type="ECO:0000256" key="2">
    <source>
        <dbReference type="ARBA" id="ARBA00022638"/>
    </source>
</evidence>
<dbReference type="PANTHER" id="PTHR37406">
    <property type="entry name" value="T4-TYPE LYSOZYME 1-RELATED"/>
    <property type="match status" value="1"/>
</dbReference>
<evidence type="ECO:0008006" key="6">
    <source>
        <dbReference type="Google" id="ProtNLM"/>
    </source>
</evidence>
<dbReference type="InterPro" id="IPR002196">
    <property type="entry name" value="Glyco_hydro_24"/>
</dbReference>
<dbReference type="InterPro" id="IPR023347">
    <property type="entry name" value="Lysozyme_dom_sf"/>
</dbReference>
<dbReference type="AlphaFoldDB" id="A0AAD1UK87"/>
<dbReference type="PRINTS" id="PR00684">
    <property type="entry name" value="T4LYSOZYME"/>
</dbReference>
<dbReference type="Gene3D" id="1.10.530.40">
    <property type="match status" value="1"/>
</dbReference>
<dbReference type="Pfam" id="PF00959">
    <property type="entry name" value="Phage_lysozyme"/>
    <property type="match status" value="1"/>
</dbReference>
<feature type="region of interest" description="Disordered" evidence="3">
    <location>
        <begin position="204"/>
        <end position="258"/>
    </location>
</feature>
<dbReference type="EMBL" id="CAMPGE010010528">
    <property type="protein sequence ID" value="CAI2369376.1"/>
    <property type="molecule type" value="Genomic_DNA"/>
</dbReference>
<dbReference type="InterPro" id="IPR023346">
    <property type="entry name" value="Lysozyme-like_dom_sf"/>
</dbReference>
<evidence type="ECO:0000256" key="3">
    <source>
        <dbReference type="SAM" id="MobiDB-lite"/>
    </source>
</evidence>
<proteinExistence type="predicted"/>
<evidence type="ECO:0000256" key="1">
    <source>
        <dbReference type="ARBA" id="ARBA00022529"/>
    </source>
</evidence>
<protein>
    <recommendedName>
        <fullName evidence="6">Lysozyme</fullName>
    </recommendedName>
</protein>
<reference evidence="4" key="1">
    <citation type="submission" date="2023-07" db="EMBL/GenBank/DDBJ databases">
        <authorList>
            <consortium name="AG Swart"/>
            <person name="Singh M."/>
            <person name="Singh A."/>
            <person name="Seah K."/>
            <person name="Emmerich C."/>
        </authorList>
    </citation>
    <scope>NUCLEOTIDE SEQUENCE</scope>
    <source>
        <strain evidence="4">DP1</strain>
    </source>
</reference>
<organism evidence="4 5">
    <name type="scientific">Euplotes crassus</name>
    <dbReference type="NCBI Taxonomy" id="5936"/>
    <lineage>
        <taxon>Eukaryota</taxon>
        <taxon>Sar</taxon>
        <taxon>Alveolata</taxon>
        <taxon>Ciliophora</taxon>
        <taxon>Intramacronucleata</taxon>
        <taxon>Spirotrichea</taxon>
        <taxon>Hypotrichia</taxon>
        <taxon>Euplotida</taxon>
        <taxon>Euplotidae</taxon>
        <taxon>Moneuplotes</taxon>
    </lineage>
</organism>
<sequence length="293" mass="33419">MSSDWQLKQTYGEKTVENQGRVQECTVPTAFSEETKNSFPSHTSPSGISPSLERMIKLDEGCRSHSYVDTTGHRTIGYGYNLERSFAKEELQSIKADYNYILSGKHGLSHEQMTALLHKDLHRASNSAHKIIPNFKELPSDIQEVMTSMIYNLGPSGFKKFTKLRKGLENKDYKEVARQMEQSVWAKQVKSRCTRAVELVNKAAQDPEKDLTSPKQDIPENFGNPLDFDLDSFDDKSNKKPEEFPENTREIEQNTSTLPGIEVKANNLDNLPNSLEFRENLIKMFCQISEFLT</sequence>
<dbReference type="GO" id="GO:0031640">
    <property type="term" value="P:killing of cells of another organism"/>
    <property type="evidence" value="ECO:0007669"/>
    <property type="project" value="UniProtKB-KW"/>
</dbReference>
<feature type="compositionally biased region" description="Basic and acidic residues" evidence="3">
    <location>
        <begin position="233"/>
        <end position="252"/>
    </location>
</feature>
<keyword evidence="2" id="KW-0081">Bacteriolytic enzyme</keyword>
<dbReference type="GO" id="GO:0042742">
    <property type="term" value="P:defense response to bacterium"/>
    <property type="evidence" value="ECO:0007669"/>
    <property type="project" value="UniProtKB-KW"/>
</dbReference>
<dbReference type="GO" id="GO:0003796">
    <property type="term" value="F:lysozyme activity"/>
    <property type="evidence" value="ECO:0007669"/>
    <property type="project" value="InterPro"/>
</dbReference>
<dbReference type="InterPro" id="IPR001165">
    <property type="entry name" value="T4-type_lysozyme"/>
</dbReference>
<dbReference type="InterPro" id="IPR052619">
    <property type="entry name" value="Phage_lysozyme-like"/>
</dbReference>
<accession>A0AAD1UK87</accession>
<evidence type="ECO:0000313" key="4">
    <source>
        <dbReference type="EMBL" id="CAI2369376.1"/>
    </source>
</evidence>
<comment type="caution">
    <text evidence="4">The sequence shown here is derived from an EMBL/GenBank/DDBJ whole genome shotgun (WGS) entry which is preliminary data.</text>
</comment>
<keyword evidence="5" id="KW-1185">Reference proteome</keyword>
<keyword evidence="1" id="KW-0929">Antimicrobial</keyword>
<evidence type="ECO:0000313" key="5">
    <source>
        <dbReference type="Proteomes" id="UP001295684"/>
    </source>
</evidence>
<dbReference type="Proteomes" id="UP001295684">
    <property type="component" value="Unassembled WGS sequence"/>
</dbReference>